<evidence type="ECO:0000256" key="1">
    <source>
        <dbReference type="SAM" id="MobiDB-lite"/>
    </source>
</evidence>
<dbReference type="EMBL" id="JXTB01000489">
    <property type="protein sequence ID" value="PON38654.1"/>
    <property type="molecule type" value="Genomic_DNA"/>
</dbReference>
<comment type="caution">
    <text evidence="2">The sequence shown here is derived from an EMBL/GenBank/DDBJ whole genome shotgun (WGS) entry which is preliminary data.</text>
</comment>
<feature type="compositionally biased region" description="Polar residues" evidence="1">
    <location>
        <begin position="78"/>
        <end position="87"/>
    </location>
</feature>
<evidence type="ECO:0000313" key="2">
    <source>
        <dbReference type="EMBL" id="PON38654.1"/>
    </source>
</evidence>
<keyword evidence="3" id="KW-1185">Reference proteome</keyword>
<organism evidence="2 3">
    <name type="scientific">Parasponia andersonii</name>
    <name type="common">Sponia andersonii</name>
    <dbReference type="NCBI Taxonomy" id="3476"/>
    <lineage>
        <taxon>Eukaryota</taxon>
        <taxon>Viridiplantae</taxon>
        <taxon>Streptophyta</taxon>
        <taxon>Embryophyta</taxon>
        <taxon>Tracheophyta</taxon>
        <taxon>Spermatophyta</taxon>
        <taxon>Magnoliopsida</taxon>
        <taxon>eudicotyledons</taxon>
        <taxon>Gunneridae</taxon>
        <taxon>Pentapetalae</taxon>
        <taxon>rosids</taxon>
        <taxon>fabids</taxon>
        <taxon>Rosales</taxon>
        <taxon>Cannabaceae</taxon>
        <taxon>Parasponia</taxon>
    </lineage>
</organism>
<proteinExistence type="predicted"/>
<dbReference type="Proteomes" id="UP000237105">
    <property type="component" value="Unassembled WGS sequence"/>
</dbReference>
<protein>
    <submittedName>
        <fullName evidence="2">Uncharacterized protein</fullName>
    </submittedName>
</protein>
<gene>
    <name evidence="2" type="ORF">PanWU01x14_311100</name>
</gene>
<sequence length="87" mass="9204">MQTRRDGIGELPPPLPLSPNFIFAPVTDLGESPNGSRAGNPNGVWPIEVDDKTMLVVVELNFRMTTGGQATGAENEDTNGPQTIAAN</sequence>
<reference evidence="3" key="1">
    <citation type="submission" date="2016-06" db="EMBL/GenBank/DDBJ databases">
        <title>Parallel loss of symbiosis genes in relatives of nitrogen-fixing non-legume Parasponia.</title>
        <authorList>
            <person name="Van Velzen R."/>
            <person name="Holmer R."/>
            <person name="Bu F."/>
            <person name="Rutten L."/>
            <person name="Van Zeijl A."/>
            <person name="Liu W."/>
            <person name="Santuari L."/>
            <person name="Cao Q."/>
            <person name="Sharma T."/>
            <person name="Shen D."/>
            <person name="Roswanjaya Y."/>
            <person name="Wardhani T."/>
            <person name="Kalhor M.S."/>
            <person name="Jansen J."/>
            <person name="Van den Hoogen J."/>
            <person name="Gungor B."/>
            <person name="Hartog M."/>
            <person name="Hontelez J."/>
            <person name="Verver J."/>
            <person name="Yang W.-C."/>
            <person name="Schijlen E."/>
            <person name="Repin R."/>
            <person name="Schilthuizen M."/>
            <person name="Schranz E."/>
            <person name="Heidstra R."/>
            <person name="Miyata K."/>
            <person name="Fedorova E."/>
            <person name="Kohlen W."/>
            <person name="Bisseling T."/>
            <person name="Smit S."/>
            <person name="Geurts R."/>
        </authorList>
    </citation>
    <scope>NUCLEOTIDE SEQUENCE [LARGE SCALE GENOMIC DNA]</scope>
    <source>
        <strain evidence="3">cv. WU1-14</strain>
    </source>
</reference>
<name>A0A2P5AQ14_PARAD</name>
<feature type="region of interest" description="Disordered" evidence="1">
    <location>
        <begin position="26"/>
        <end position="45"/>
    </location>
</feature>
<evidence type="ECO:0000313" key="3">
    <source>
        <dbReference type="Proteomes" id="UP000237105"/>
    </source>
</evidence>
<feature type="region of interest" description="Disordered" evidence="1">
    <location>
        <begin position="67"/>
        <end position="87"/>
    </location>
</feature>
<accession>A0A2P5AQ14</accession>
<dbReference type="AlphaFoldDB" id="A0A2P5AQ14"/>